<proteinExistence type="predicted"/>
<evidence type="ECO:0000313" key="2">
    <source>
        <dbReference type="WBParaSite" id="Hba_13757"/>
    </source>
</evidence>
<dbReference type="WBParaSite" id="Hba_13757">
    <property type="protein sequence ID" value="Hba_13757"/>
    <property type="gene ID" value="Hba_13757"/>
</dbReference>
<organism evidence="1 2">
    <name type="scientific">Heterorhabditis bacteriophora</name>
    <name type="common">Entomopathogenic nematode worm</name>
    <dbReference type="NCBI Taxonomy" id="37862"/>
    <lineage>
        <taxon>Eukaryota</taxon>
        <taxon>Metazoa</taxon>
        <taxon>Ecdysozoa</taxon>
        <taxon>Nematoda</taxon>
        <taxon>Chromadorea</taxon>
        <taxon>Rhabditida</taxon>
        <taxon>Rhabditina</taxon>
        <taxon>Rhabditomorpha</taxon>
        <taxon>Strongyloidea</taxon>
        <taxon>Heterorhabditidae</taxon>
        <taxon>Heterorhabditis</taxon>
    </lineage>
</organism>
<dbReference type="Proteomes" id="UP000095283">
    <property type="component" value="Unplaced"/>
</dbReference>
<accession>A0A1I7X8N4</accession>
<evidence type="ECO:0000313" key="1">
    <source>
        <dbReference type="Proteomes" id="UP000095283"/>
    </source>
</evidence>
<name>A0A1I7X8N4_HETBA</name>
<reference evidence="2" key="1">
    <citation type="submission" date="2016-11" db="UniProtKB">
        <authorList>
            <consortium name="WormBaseParasite"/>
        </authorList>
    </citation>
    <scope>IDENTIFICATION</scope>
</reference>
<protein>
    <submittedName>
        <fullName evidence="2">Uncharacterized protein</fullName>
    </submittedName>
</protein>
<keyword evidence="1" id="KW-1185">Reference proteome</keyword>
<sequence>MDDDYMVSLVNYKPTTNISTCTFDSGLPTRLLERYSTCLHQYICERLSMNYATSDTIVLRVYRSVSEAS</sequence>
<dbReference type="AlphaFoldDB" id="A0A1I7X8N4"/>